<feature type="transmembrane region" description="Helical" evidence="1">
    <location>
        <begin position="127"/>
        <end position="149"/>
    </location>
</feature>
<reference evidence="2 3" key="1">
    <citation type="submission" date="2019-03" db="EMBL/GenBank/DDBJ databases">
        <title>Single cell metagenomics reveals metabolic interactions within the superorganism composed of flagellate Streblomastix strix and complex community of Bacteroidetes bacteria on its surface.</title>
        <authorList>
            <person name="Treitli S.C."/>
            <person name="Kolisko M."/>
            <person name="Husnik F."/>
            <person name="Keeling P."/>
            <person name="Hampl V."/>
        </authorList>
    </citation>
    <scope>NUCLEOTIDE SEQUENCE [LARGE SCALE GENOMIC DNA]</scope>
    <source>
        <strain evidence="2">ST1C</strain>
    </source>
</reference>
<proteinExistence type="predicted"/>
<dbReference type="Proteomes" id="UP000324800">
    <property type="component" value="Unassembled WGS sequence"/>
</dbReference>
<organism evidence="2 3">
    <name type="scientific">Streblomastix strix</name>
    <dbReference type="NCBI Taxonomy" id="222440"/>
    <lineage>
        <taxon>Eukaryota</taxon>
        <taxon>Metamonada</taxon>
        <taxon>Preaxostyla</taxon>
        <taxon>Oxymonadida</taxon>
        <taxon>Streblomastigidae</taxon>
        <taxon>Streblomastix</taxon>
    </lineage>
</organism>
<evidence type="ECO:0000313" key="3">
    <source>
        <dbReference type="Proteomes" id="UP000324800"/>
    </source>
</evidence>
<keyword evidence="1" id="KW-0472">Membrane</keyword>
<evidence type="ECO:0000256" key="1">
    <source>
        <dbReference type="SAM" id="Phobius"/>
    </source>
</evidence>
<dbReference type="AlphaFoldDB" id="A0A5J4VT21"/>
<protein>
    <submittedName>
        <fullName evidence="2">Uncharacterized protein</fullName>
    </submittedName>
</protein>
<keyword evidence="1" id="KW-0812">Transmembrane</keyword>
<feature type="transmembrane region" description="Helical" evidence="1">
    <location>
        <begin position="41"/>
        <end position="68"/>
    </location>
</feature>
<keyword evidence="1" id="KW-1133">Transmembrane helix</keyword>
<gene>
    <name evidence="2" type="ORF">EZS28_018706</name>
</gene>
<evidence type="ECO:0000313" key="2">
    <source>
        <dbReference type="EMBL" id="KAA6385768.1"/>
    </source>
</evidence>
<sequence length="167" mass="18855">MTALSFYRVDVGTNQIGKISAYIGYLDGSQLSLVLKGIMPFLNIGIFVLELSMIGLIVSCCFLFRFIIASQPWVLSFLRGFIQVKQRMLYIWITNINISSFDCFKDLDGLSYWRADNTVICFNNNIFQIVGAVIAIINLIIFFSMSFVLNTVIYNHNPKNGGLLSIP</sequence>
<name>A0A5J4VT21_9EUKA</name>
<comment type="caution">
    <text evidence="2">The sequence shown here is derived from an EMBL/GenBank/DDBJ whole genome shotgun (WGS) entry which is preliminary data.</text>
</comment>
<dbReference type="EMBL" id="SNRW01005117">
    <property type="protein sequence ID" value="KAA6385768.1"/>
    <property type="molecule type" value="Genomic_DNA"/>
</dbReference>
<accession>A0A5J4VT21</accession>